<dbReference type="KEGG" id="hsr:HSBAA_30700"/>
<reference evidence="1 2" key="1">
    <citation type="journal article" date="2019" name="Microbiol. Resour. Announc.">
        <title>Complete Genome Sequence of Halomonas sulfidaeris Strain Esulfide1 Isolated from a Metal Sulfide Rock at a Depth of 2,200 Meters, Obtained Using Nanopore Sequencing.</title>
        <authorList>
            <person name="Saito M."/>
            <person name="Nishigata A."/>
            <person name="Galipon J."/>
            <person name="Arakawa K."/>
        </authorList>
    </citation>
    <scope>NUCLEOTIDE SEQUENCE [LARGE SCALE GENOMIC DNA]</scope>
    <source>
        <strain evidence="1 2">ATCC BAA-803</strain>
    </source>
</reference>
<dbReference type="EMBL" id="AP019514">
    <property type="protein sequence ID" value="BBI61764.1"/>
    <property type="molecule type" value="Genomic_DNA"/>
</dbReference>
<dbReference type="Proteomes" id="UP000320231">
    <property type="component" value="Chromosome"/>
</dbReference>
<accession>A0A455UF52</accession>
<gene>
    <name evidence="1" type="ORF">HSBAA_30700</name>
</gene>
<evidence type="ECO:0000313" key="1">
    <source>
        <dbReference type="EMBL" id="BBI61764.1"/>
    </source>
</evidence>
<name>A0A455UF52_9GAMM</name>
<proteinExistence type="predicted"/>
<protein>
    <recommendedName>
        <fullName evidence="3">Calcineurin-like phosphoesterase domain-containing protein</fullName>
    </recommendedName>
</protein>
<evidence type="ECO:0008006" key="3">
    <source>
        <dbReference type="Google" id="ProtNLM"/>
    </source>
</evidence>
<organism evidence="1 2">
    <name type="scientific">Vreelandella sulfidaeris</name>
    <dbReference type="NCBI Taxonomy" id="115553"/>
    <lineage>
        <taxon>Bacteria</taxon>
        <taxon>Pseudomonadati</taxon>
        <taxon>Pseudomonadota</taxon>
        <taxon>Gammaproteobacteria</taxon>
        <taxon>Oceanospirillales</taxon>
        <taxon>Halomonadaceae</taxon>
        <taxon>Vreelandella</taxon>
    </lineage>
</organism>
<dbReference type="AlphaFoldDB" id="A0A455UF52"/>
<sequence>MLACFGFKNVFVGHYHNFKRVRPGVFSVGALTHQNWGDVNSKAGYLIVQDKGTVSDVQHFETDAPKFIDMEDIEVDDADRVAGNYVRARIEIDEDKEVVAYRELLVDELGAAAALILPVRKEKAVTRKGAAKTSLDRLEDSVTHFISASSSIDADLKADVNAAVLTTLAEVDHAV</sequence>
<evidence type="ECO:0000313" key="2">
    <source>
        <dbReference type="Proteomes" id="UP000320231"/>
    </source>
</evidence>